<name>A8AAB8_IGNH4</name>
<dbReference type="GeneID" id="5563119"/>
<accession>A8AAB8</accession>
<dbReference type="HOGENOM" id="CLU_741040_0_0_2"/>
<reference evidence="1 2" key="1">
    <citation type="journal article" date="2008" name="Genome Biol.">
        <title>A genomic analysis of the archaeal system Ignicoccus hospitalis-Nanoarchaeum equitans.</title>
        <authorList>
            <person name="Podar M."/>
            <person name="Anderson I."/>
            <person name="Makarova K.S."/>
            <person name="Elkins J.G."/>
            <person name="Ivanova N."/>
            <person name="Wall M.A."/>
            <person name="Lykidis A."/>
            <person name="Mavromatis K."/>
            <person name="Sun H."/>
            <person name="Hudson M.E."/>
            <person name="Chen W."/>
            <person name="Deciu C."/>
            <person name="Hutchison D."/>
            <person name="Eads J.R."/>
            <person name="Anderson A."/>
            <person name="Fernandes F."/>
            <person name="Szeto E."/>
            <person name="Lapidus A."/>
            <person name="Kyrpides N.C."/>
            <person name="Saier M.H.Jr."/>
            <person name="Richardson P.M."/>
            <person name="Rachel R."/>
            <person name="Huber H."/>
            <person name="Eisen J.A."/>
            <person name="Koonin E.V."/>
            <person name="Keller M."/>
            <person name="Stetter K.O."/>
        </authorList>
    </citation>
    <scope>NUCLEOTIDE SEQUENCE [LARGE SCALE GENOMIC DNA]</scope>
    <source>
        <strain evidence="2">KIN4/I / DSM 18386 / JCM 14125</strain>
    </source>
</reference>
<evidence type="ECO:0000313" key="1">
    <source>
        <dbReference type="EMBL" id="ABU81870.1"/>
    </source>
</evidence>
<keyword evidence="2" id="KW-1185">Reference proteome</keyword>
<sequence>MGDETLRSAVALLALSAMALAAATITLTVNDGKVALSKIVVEAEREKFPFQYGESLVSSQLVAVDKLWGEGSSVKESFSTNSALTLSSSPLKKGRAEITLSITSDPTTVSLHSRIKGSVLVLFFYIRNMDIVLNSVINKQDNSGNLTIDGFAELPSPKVTVEKMLNTMIPKIKAGIEDLGLKVVELKYEVTGKSLPPTSKVKMYVILKGERDKIVESLNSLGIPTSELLNLINMNDTVVRKVNAQANLELSLKRSGKELFTEIRAKVRGEGVYLNDTVRYELRSRLEPVLKALNVTELEGYLLPTNNVTSSLTVNVTGNKVKANFVFTNVYFNNTEELWKTLKRIEDELGVNFEVLCSGKVYDIERAASSCKG</sequence>
<dbReference type="KEGG" id="iho:Igni_0688"/>
<dbReference type="EMBL" id="CP000816">
    <property type="protein sequence ID" value="ABU81870.1"/>
    <property type="molecule type" value="Genomic_DNA"/>
</dbReference>
<proteinExistence type="predicted"/>
<organism evidence="1 2">
    <name type="scientific">Ignicoccus hospitalis (strain KIN4/I / DSM 18386 / JCM 14125)</name>
    <dbReference type="NCBI Taxonomy" id="453591"/>
    <lineage>
        <taxon>Archaea</taxon>
        <taxon>Thermoproteota</taxon>
        <taxon>Thermoprotei</taxon>
        <taxon>Desulfurococcales</taxon>
        <taxon>Desulfurococcaceae</taxon>
        <taxon>Ignicoccus</taxon>
    </lineage>
</organism>
<dbReference type="RefSeq" id="WP_011998722.1">
    <property type="nucleotide sequence ID" value="NC_009776.1"/>
</dbReference>
<dbReference type="STRING" id="453591.Igni_0688"/>
<evidence type="ECO:0000313" key="2">
    <source>
        <dbReference type="Proteomes" id="UP000000262"/>
    </source>
</evidence>
<protein>
    <submittedName>
        <fullName evidence="1">Uncharacterized protein</fullName>
    </submittedName>
</protein>
<dbReference type="Proteomes" id="UP000000262">
    <property type="component" value="Chromosome"/>
</dbReference>
<gene>
    <name evidence="1" type="ordered locus">Igni_0688</name>
</gene>
<dbReference type="AlphaFoldDB" id="A8AAB8"/>